<sequence>MAQKPSGMHVEDIKAALRKKYGSLAALSRHLGKNPNLVSTTISQPGHSVLMEREIAAILGKRPYEVWGPGRFHVDGSPVRTRVDRTPTCPLPDAHRQNGAAA</sequence>
<dbReference type="SUPFAM" id="SSF47413">
    <property type="entry name" value="lambda repressor-like DNA-binding domains"/>
    <property type="match status" value="1"/>
</dbReference>
<keyword evidence="2" id="KW-0805">Transcription regulation</keyword>
<dbReference type="RefSeq" id="WP_171791417.1">
    <property type="nucleotide sequence ID" value="NZ_JABJWD010000095.1"/>
</dbReference>
<dbReference type="Proteomes" id="UP001526337">
    <property type="component" value="Unassembled WGS sequence"/>
</dbReference>
<evidence type="ECO:0000256" key="3">
    <source>
        <dbReference type="ARBA" id="ARBA00023125"/>
    </source>
</evidence>
<feature type="region of interest" description="Disordered" evidence="5">
    <location>
        <begin position="78"/>
        <end position="102"/>
    </location>
</feature>
<keyword evidence="3" id="KW-0238">DNA-binding</keyword>
<dbReference type="Gene3D" id="1.10.260.40">
    <property type="entry name" value="lambda repressor-like DNA-binding domains"/>
    <property type="match status" value="1"/>
</dbReference>
<gene>
    <name evidence="7" type="ORF">NO263_02075</name>
</gene>
<evidence type="ECO:0000259" key="6">
    <source>
        <dbReference type="Pfam" id="PF13693"/>
    </source>
</evidence>
<comment type="caution">
    <text evidence="7">The sequence shown here is derived from an EMBL/GenBank/DDBJ whole genome shotgun (WGS) entry which is preliminary data.</text>
</comment>
<evidence type="ECO:0000256" key="4">
    <source>
        <dbReference type="ARBA" id="ARBA00023163"/>
    </source>
</evidence>
<dbReference type="InterPro" id="IPR038722">
    <property type="entry name" value="Ner_HTH_dom"/>
</dbReference>
<feature type="domain" description="Ner winged helix-turn-helix DNA-binding" evidence="6">
    <location>
        <begin position="8"/>
        <end position="82"/>
    </location>
</feature>
<evidence type="ECO:0000313" key="8">
    <source>
        <dbReference type="Proteomes" id="UP001526337"/>
    </source>
</evidence>
<keyword evidence="8" id="KW-1185">Reference proteome</keyword>
<proteinExistence type="inferred from homology"/>
<accession>A0ABT3K1U4</accession>
<dbReference type="Pfam" id="PF13693">
    <property type="entry name" value="HTH_35"/>
    <property type="match status" value="1"/>
</dbReference>
<reference evidence="7 8" key="1">
    <citation type="submission" date="2022-07" db="EMBL/GenBank/DDBJ databases">
        <title>Genome stability of Gluconacetobacter entanii AV429.</title>
        <authorList>
            <person name="Trcek J."/>
            <person name="Cepec E."/>
        </authorList>
    </citation>
    <scope>NUCLEOTIDE SEQUENCE [LARGE SCALE GENOMIC DNA]</scope>
    <source>
        <strain evidence="7 8">AV429_2022</strain>
    </source>
</reference>
<evidence type="ECO:0000256" key="1">
    <source>
        <dbReference type="ARBA" id="ARBA00006157"/>
    </source>
</evidence>
<comment type="similarity">
    <text evidence="1">Belongs to the ner transcriptional regulatory family.</text>
</comment>
<evidence type="ECO:0000256" key="2">
    <source>
        <dbReference type="ARBA" id="ARBA00023015"/>
    </source>
</evidence>
<dbReference type="EMBL" id="JANGSQ010000075">
    <property type="protein sequence ID" value="MCW4589377.1"/>
    <property type="molecule type" value="Genomic_DNA"/>
</dbReference>
<protein>
    <submittedName>
        <fullName evidence="7">Helix-turn-helix domain-containing protein</fullName>
    </submittedName>
</protein>
<keyword evidence="4" id="KW-0804">Transcription</keyword>
<name>A0ABT3K1U4_9PROT</name>
<evidence type="ECO:0000313" key="7">
    <source>
        <dbReference type="EMBL" id="MCW4589377.1"/>
    </source>
</evidence>
<dbReference type="InterPro" id="IPR010982">
    <property type="entry name" value="Lambda_DNA-bd_dom_sf"/>
</dbReference>
<evidence type="ECO:0000256" key="5">
    <source>
        <dbReference type="SAM" id="MobiDB-lite"/>
    </source>
</evidence>
<organism evidence="7 8">
    <name type="scientific">Gluconacetobacter entanii</name>
    <dbReference type="NCBI Taxonomy" id="108528"/>
    <lineage>
        <taxon>Bacteria</taxon>
        <taxon>Pseudomonadati</taxon>
        <taxon>Pseudomonadota</taxon>
        <taxon>Alphaproteobacteria</taxon>
        <taxon>Acetobacterales</taxon>
        <taxon>Acetobacteraceae</taxon>
        <taxon>Gluconacetobacter</taxon>
    </lineage>
</organism>